<dbReference type="AlphaFoldDB" id="A0A2P2MH34"/>
<evidence type="ECO:0000313" key="2">
    <source>
        <dbReference type="EMBL" id="MBX29539.1"/>
    </source>
</evidence>
<sequence length="157" mass="17958">MSCSFLFKCIVYFCYCLVKFFIFGIPLPLFNQKEPHIILVLKQLVFELGHPLGQTFAVNSKPDAIGRHRFRRKSHTVSLQDASISRFFPVSGTVGIPSSYTFLGVAPRRERPAQPRLPLRRGHHETFHNCPPKILKLKLITTEKNPNNSPKSYPLKP</sequence>
<keyword evidence="1" id="KW-1133">Transmembrane helix</keyword>
<reference evidence="2" key="1">
    <citation type="submission" date="2018-02" db="EMBL/GenBank/DDBJ databases">
        <title>Rhizophora mucronata_Transcriptome.</title>
        <authorList>
            <person name="Meera S.P."/>
            <person name="Sreeshan A."/>
            <person name="Augustine A."/>
        </authorList>
    </citation>
    <scope>NUCLEOTIDE SEQUENCE</scope>
    <source>
        <tissue evidence="2">Leaf</tissue>
    </source>
</reference>
<organism evidence="2">
    <name type="scientific">Rhizophora mucronata</name>
    <name type="common">Asiatic mangrove</name>
    <dbReference type="NCBI Taxonomy" id="61149"/>
    <lineage>
        <taxon>Eukaryota</taxon>
        <taxon>Viridiplantae</taxon>
        <taxon>Streptophyta</taxon>
        <taxon>Embryophyta</taxon>
        <taxon>Tracheophyta</taxon>
        <taxon>Spermatophyta</taxon>
        <taxon>Magnoliopsida</taxon>
        <taxon>eudicotyledons</taxon>
        <taxon>Gunneridae</taxon>
        <taxon>Pentapetalae</taxon>
        <taxon>rosids</taxon>
        <taxon>fabids</taxon>
        <taxon>Malpighiales</taxon>
        <taxon>Rhizophoraceae</taxon>
        <taxon>Rhizophora</taxon>
    </lineage>
</organism>
<keyword evidence="1" id="KW-0812">Transmembrane</keyword>
<keyword evidence="1" id="KW-0472">Membrane</keyword>
<proteinExistence type="predicted"/>
<feature type="transmembrane region" description="Helical" evidence="1">
    <location>
        <begin position="12"/>
        <end position="30"/>
    </location>
</feature>
<name>A0A2P2MH34_RHIMU</name>
<dbReference type="EMBL" id="GGEC01049055">
    <property type="protein sequence ID" value="MBX29539.1"/>
    <property type="molecule type" value="Transcribed_RNA"/>
</dbReference>
<accession>A0A2P2MH34</accession>
<evidence type="ECO:0000256" key="1">
    <source>
        <dbReference type="SAM" id="Phobius"/>
    </source>
</evidence>
<protein>
    <submittedName>
        <fullName evidence="2">Uncharacterized protein MANES_01G107600</fullName>
    </submittedName>
</protein>